<accession>A0A0V1F511</accession>
<evidence type="ECO:0000313" key="3">
    <source>
        <dbReference type="Proteomes" id="UP000054995"/>
    </source>
</evidence>
<sequence>MEQKKTLKSLILGVSLVWREPYTRVKKHLPSKKSALTITSHNAGYHEVELEKKYSLLPIPFHPVFVIVRLKGSTELKG</sequence>
<dbReference type="EMBL" id="JYDT01000264">
    <property type="protein sequence ID" value="KRY81099.1"/>
    <property type="molecule type" value="Genomic_DNA"/>
</dbReference>
<dbReference type="AlphaFoldDB" id="A0A0V1F511"/>
<evidence type="ECO:0000313" key="2">
    <source>
        <dbReference type="EMBL" id="KRY81515.1"/>
    </source>
</evidence>
<organism evidence="1 3">
    <name type="scientific">Trichinella pseudospiralis</name>
    <name type="common">Parasitic roundworm</name>
    <dbReference type="NCBI Taxonomy" id="6337"/>
    <lineage>
        <taxon>Eukaryota</taxon>
        <taxon>Metazoa</taxon>
        <taxon>Ecdysozoa</taxon>
        <taxon>Nematoda</taxon>
        <taxon>Enoplea</taxon>
        <taxon>Dorylaimia</taxon>
        <taxon>Trichinellida</taxon>
        <taxon>Trichinellidae</taxon>
        <taxon>Trichinella</taxon>
    </lineage>
</organism>
<protein>
    <submittedName>
        <fullName evidence="1">Uncharacterized protein</fullName>
    </submittedName>
</protein>
<dbReference type="Proteomes" id="UP000054995">
    <property type="component" value="Unassembled WGS sequence"/>
</dbReference>
<name>A0A0V1F511_TRIPS</name>
<proteinExistence type="predicted"/>
<gene>
    <name evidence="2" type="ORF">T4D_4109</name>
    <name evidence="1" type="ORF">T4D_528</name>
</gene>
<reference evidence="1 3" key="1">
    <citation type="submission" date="2015-01" db="EMBL/GenBank/DDBJ databases">
        <title>Evolution of Trichinella species and genotypes.</title>
        <authorList>
            <person name="Korhonen P.K."/>
            <person name="Edoardo P."/>
            <person name="Giuseppe L.R."/>
            <person name="Gasser R.B."/>
        </authorList>
    </citation>
    <scope>NUCLEOTIDE SEQUENCE [LARGE SCALE GENOMIC DNA]</scope>
    <source>
        <strain evidence="1">ISS470</strain>
    </source>
</reference>
<dbReference type="EMBL" id="JYDT01000222">
    <property type="protein sequence ID" value="KRY81515.1"/>
    <property type="molecule type" value="Genomic_DNA"/>
</dbReference>
<comment type="caution">
    <text evidence="1">The sequence shown here is derived from an EMBL/GenBank/DDBJ whole genome shotgun (WGS) entry which is preliminary data.</text>
</comment>
<keyword evidence="3" id="KW-1185">Reference proteome</keyword>
<evidence type="ECO:0000313" key="1">
    <source>
        <dbReference type="EMBL" id="KRY81099.1"/>
    </source>
</evidence>